<sequence length="88" mass="9255">MHALGLGLDVEDDLNQDNTKLTTTSTDSQQDSSNGAVPEETSAVQKKQKGDTTAKGDPDSKKPSSQPAMPVQDDQFGLTPPLASVRSV</sequence>
<reference evidence="2 3" key="1">
    <citation type="submission" date="2017-06" db="EMBL/GenBank/DDBJ databases">
        <title>Comparative genomic analysis of Ambrosia Fusariam Clade fungi.</title>
        <authorList>
            <person name="Stajich J.E."/>
            <person name="Carrillo J."/>
            <person name="Kijimoto T."/>
            <person name="Eskalen A."/>
            <person name="O'Donnell K."/>
            <person name="Kasson M."/>
        </authorList>
    </citation>
    <scope>NUCLEOTIDE SEQUENCE [LARGE SCALE GENOMIC DNA]</scope>
    <source>
        <strain evidence="2 3">NRRL62579</strain>
    </source>
</reference>
<evidence type="ECO:0000313" key="3">
    <source>
        <dbReference type="Proteomes" id="UP000287144"/>
    </source>
</evidence>
<evidence type="ECO:0000256" key="1">
    <source>
        <dbReference type="SAM" id="MobiDB-lite"/>
    </source>
</evidence>
<feature type="compositionally biased region" description="Basic and acidic residues" evidence="1">
    <location>
        <begin position="48"/>
        <end position="62"/>
    </location>
</feature>
<dbReference type="EMBL" id="NKCK01000062">
    <property type="protein sequence ID" value="RSM04078.1"/>
    <property type="molecule type" value="Genomic_DNA"/>
</dbReference>
<protein>
    <submittedName>
        <fullName evidence="2">Uncharacterized protein</fullName>
    </submittedName>
</protein>
<keyword evidence="3" id="KW-1185">Reference proteome</keyword>
<feature type="region of interest" description="Disordered" evidence="1">
    <location>
        <begin position="1"/>
        <end position="88"/>
    </location>
</feature>
<gene>
    <name evidence="2" type="ORF">CEP52_007038</name>
</gene>
<organism evidence="2 3">
    <name type="scientific">Fusarium oligoseptatum</name>
    <dbReference type="NCBI Taxonomy" id="2604345"/>
    <lineage>
        <taxon>Eukaryota</taxon>
        <taxon>Fungi</taxon>
        <taxon>Dikarya</taxon>
        <taxon>Ascomycota</taxon>
        <taxon>Pezizomycotina</taxon>
        <taxon>Sordariomycetes</taxon>
        <taxon>Hypocreomycetidae</taxon>
        <taxon>Hypocreales</taxon>
        <taxon>Nectriaceae</taxon>
        <taxon>Fusarium</taxon>
        <taxon>Fusarium solani species complex</taxon>
    </lineage>
</organism>
<evidence type="ECO:0000313" key="2">
    <source>
        <dbReference type="EMBL" id="RSM04078.1"/>
    </source>
</evidence>
<dbReference type="AlphaFoldDB" id="A0A428TPU7"/>
<proteinExistence type="predicted"/>
<feature type="compositionally biased region" description="Low complexity" evidence="1">
    <location>
        <begin position="16"/>
        <end position="34"/>
    </location>
</feature>
<dbReference type="Proteomes" id="UP000287144">
    <property type="component" value="Unassembled WGS sequence"/>
</dbReference>
<name>A0A428TPU7_9HYPO</name>
<comment type="caution">
    <text evidence="2">The sequence shown here is derived from an EMBL/GenBank/DDBJ whole genome shotgun (WGS) entry which is preliminary data.</text>
</comment>
<accession>A0A428TPU7</accession>